<gene>
    <name evidence="3" type="ORF">H9873_05185</name>
</gene>
<reference evidence="3" key="2">
    <citation type="submission" date="2021-04" db="EMBL/GenBank/DDBJ databases">
        <authorList>
            <person name="Gilroy R."/>
        </authorList>
    </citation>
    <scope>NUCLEOTIDE SEQUENCE</scope>
    <source>
        <strain evidence="3">ChiSxjej1B13-11762</strain>
    </source>
</reference>
<dbReference type="SUPFAM" id="SSF55166">
    <property type="entry name" value="Hedgehog/DD-peptidase"/>
    <property type="match status" value="1"/>
</dbReference>
<dbReference type="Gene3D" id="3.30.1380.10">
    <property type="match status" value="1"/>
</dbReference>
<name>A0A9D1UDW3_9FIRM</name>
<protein>
    <submittedName>
        <fullName evidence="3">M15 family metallopeptidase</fullName>
    </submittedName>
</protein>
<dbReference type="GO" id="GO:0008233">
    <property type="term" value="F:peptidase activity"/>
    <property type="evidence" value="ECO:0007669"/>
    <property type="project" value="InterPro"/>
</dbReference>
<feature type="domain" description="Peptidase M15C" evidence="2">
    <location>
        <begin position="193"/>
        <end position="277"/>
    </location>
</feature>
<comment type="caution">
    <text evidence="3">The sequence shown here is derived from an EMBL/GenBank/DDBJ whole genome shotgun (WGS) entry which is preliminary data.</text>
</comment>
<keyword evidence="1" id="KW-0732">Signal</keyword>
<evidence type="ECO:0000256" key="1">
    <source>
        <dbReference type="SAM" id="SignalP"/>
    </source>
</evidence>
<dbReference type="AlphaFoldDB" id="A0A9D1UDW3"/>
<organism evidence="3 4">
    <name type="scientific">Candidatus Dorea gallistercoris</name>
    <dbReference type="NCBI Taxonomy" id="2838542"/>
    <lineage>
        <taxon>Bacteria</taxon>
        <taxon>Bacillati</taxon>
        <taxon>Bacillota</taxon>
        <taxon>Clostridia</taxon>
        <taxon>Lachnospirales</taxon>
        <taxon>Lachnospiraceae</taxon>
        <taxon>Dorea</taxon>
    </lineage>
</organism>
<dbReference type="EMBL" id="DXGF01000097">
    <property type="protein sequence ID" value="HIW83698.1"/>
    <property type="molecule type" value="Genomic_DNA"/>
</dbReference>
<evidence type="ECO:0000313" key="3">
    <source>
        <dbReference type="EMBL" id="HIW83698.1"/>
    </source>
</evidence>
<evidence type="ECO:0000313" key="4">
    <source>
        <dbReference type="Proteomes" id="UP000824263"/>
    </source>
</evidence>
<evidence type="ECO:0000259" key="2">
    <source>
        <dbReference type="Pfam" id="PF13539"/>
    </source>
</evidence>
<dbReference type="InterPro" id="IPR009045">
    <property type="entry name" value="Zn_M74/Hedgehog-like"/>
</dbReference>
<feature type="signal peptide" evidence="1">
    <location>
        <begin position="1"/>
        <end position="29"/>
    </location>
</feature>
<sequence length="280" mass="32405">MKKFSWKGNLRGRAGVLCLALSLSVTLPACGSLGARFEKRENASRETKQEQTGLSVRLKTVENVNAGEIIPEDWLDVEHLEQYFQVFEIGDAVYQEINGQSYVANDHIQIEDLRYLKVLHYNYDHEIQVGELIVNQAIAEDVRNVFYELFQQEYEISSMYLIDKYWVGNGVDSDTNSIEHNNTSAFNYRVVPGTDHLSNHAEGYAIDINPIENPYVQYTADGEFAKYYQDMEKYLDRDSGKPHMITHEDAAYKVFTKYGFTWGGDWVNTKDYQHFEKRAF</sequence>
<dbReference type="Pfam" id="PF13539">
    <property type="entry name" value="Peptidase_M15_4"/>
    <property type="match status" value="1"/>
</dbReference>
<dbReference type="InterPro" id="IPR039561">
    <property type="entry name" value="Peptidase_M15C"/>
</dbReference>
<accession>A0A9D1UDW3</accession>
<feature type="chain" id="PRO_5039393554" evidence="1">
    <location>
        <begin position="30"/>
        <end position="280"/>
    </location>
</feature>
<reference evidence="3" key="1">
    <citation type="journal article" date="2021" name="PeerJ">
        <title>Extensive microbial diversity within the chicken gut microbiome revealed by metagenomics and culture.</title>
        <authorList>
            <person name="Gilroy R."/>
            <person name="Ravi A."/>
            <person name="Getino M."/>
            <person name="Pursley I."/>
            <person name="Horton D.L."/>
            <person name="Alikhan N.F."/>
            <person name="Baker D."/>
            <person name="Gharbi K."/>
            <person name="Hall N."/>
            <person name="Watson M."/>
            <person name="Adriaenssens E.M."/>
            <person name="Foster-Nyarko E."/>
            <person name="Jarju S."/>
            <person name="Secka A."/>
            <person name="Antonio M."/>
            <person name="Oren A."/>
            <person name="Chaudhuri R.R."/>
            <person name="La Ragione R."/>
            <person name="Hildebrand F."/>
            <person name="Pallen M.J."/>
        </authorList>
    </citation>
    <scope>NUCLEOTIDE SEQUENCE</scope>
    <source>
        <strain evidence="3">ChiSxjej1B13-11762</strain>
    </source>
</reference>
<dbReference type="Proteomes" id="UP000824263">
    <property type="component" value="Unassembled WGS sequence"/>
</dbReference>
<proteinExistence type="predicted"/>